<dbReference type="Gene3D" id="3.40.640.10">
    <property type="entry name" value="Type I PLP-dependent aspartate aminotransferase-like (Major domain)"/>
    <property type="match status" value="1"/>
</dbReference>
<dbReference type="PANTHER" id="PTHR45688">
    <property type="match status" value="1"/>
</dbReference>
<dbReference type="InterPro" id="IPR015421">
    <property type="entry name" value="PyrdxlP-dep_Trfase_major"/>
</dbReference>
<evidence type="ECO:0000256" key="3">
    <source>
        <dbReference type="ARBA" id="ARBA00022898"/>
    </source>
</evidence>
<dbReference type="SUPFAM" id="SSF53383">
    <property type="entry name" value="PLP-dependent transferases"/>
    <property type="match status" value="1"/>
</dbReference>
<dbReference type="PIRSF" id="PIRSF000521">
    <property type="entry name" value="Transaminase_4ab_Lys_Orn"/>
    <property type="match status" value="1"/>
</dbReference>
<dbReference type="AlphaFoldDB" id="A0A7G5EHI7"/>
<dbReference type="PROSITE" id="PS00600">
    <property type="entry name" value="AA_TRANSFER_CLASS_3"/>
    <property type="match status" value="1"/>
</dbReference>
<evidence type="ECO:0000256" key="1">
    <source>
        <dbReference type="ARBA" id="ARBA00001933"/>
    </source>
</evidence>
<comment type="similarity">
    <text evidence="2 4">Belongs to the class-III pyridoxal-phosphate-dependent aminotransferase family.</text>
</comment>
<evidence type="ECO:0000313" key="6">
    <source>
        <dbReference type="Proteomes" id="UP000515240"/>
    </source>
</evidence>
<proteinExistence type="inferred from homology"/>
<dbReference type="GO" id="GO:0008483">
    <property type="term" value="F:transaminase activity"/>
    <property type="evidence" value="ECO:0007669"/>
    <property type="project" value="UniProtKB-KW"/>
</dbReference>
<keyword evidence="5" id="KW-0808">Transferase</keyword>
<dbReference type="InterPro" id="IPR005814">
    <property type="entry name" value="Aminotrans_3"/>
</dbReference>
<dbReference type="Pfam" id="PF00202">
    <property type="entry name" value="Aminotran_3"/>
    <property type="match status" value="1"/>
</dbReference>
<evidence type="ECO:0000313" key="5">
    <source>
        <dbReference type="EMBL" id="QMV73462.1"/>
    </source>
</evidence>
<dbReference type="RefSeq" id="WP_182322185.1">
    <property type="nucleotide sequence ID" value="NZ_CP058554.1"/>
</dbReference>
<dbReference type="Gene3D" id="3.90.1150.10">
    <property type="entry name" value="Aspartate Aminotransferase, domain 1"/>
    <property type="match status" value="1"/>
</dbReference>
<dbReference type="GO" id="GO:0030170">
    <property type="term" value="F:pyridoxal phosphate binding"/>
    <property type="evidence" value="ECO:0007669"/>
    <property type="project" value="InterPro"/>
</dbReference>
<organism evidence="5 6">
    <name type="scientific">Comamonas piscis</name>
    <dbReference type="NCBI Taxonomy" id="1562974"/>
    <lineage>
        <taxon>Bacteria</taxon>
        <taxon>Pseudomonadati</taxon>
        <taxon>Pseudomonadota</taxon>
        <taxon>Betaproteobacteria</taxon>
        <taxon>Burkholderiales</taxon>
        <taxon>Comamonadaceae</taxon>
        <taxon>Comamonas</taxon>
    </lineage>
</organism>
<dbReference type="PANTHER" id="PTHR45688:SF13">
    <property type="entry name" value="ALANINE--GLYOXYLATE AMINOTRANSFERASE 2-LIKE"/>
    <property type="match status" value="1"/>
</dbReference>
<reference evidence="5 6" key="1">
    <citation type="journal article" date="2020" name="G3 (Bethesda)">
        <title>CeMbio - The Caenorhabditis elegans Microbiome Resource.</title>
        <authorList>
            <person name="Dirksen P."/>
            <person name="Assie A."/>
            <person name="Zimmermann J."/>
            <person name="Zhang F."/>
            <person name="Tietje A.M."/>
            <person name="Marsh S.A."/>
            <person name="Felix M.A."/>
            <person name="Shapira M."/>
            <person name="Kaleta C."/>
            <person name="Schulenburg H."/>
            <person name="Samuel B."/>
        </authorList>
    </citation>
    <scope>NUCLEOTIDE SEQUENCE [LARGE SCALE GENOMIC DNA]</scope>
    <source>
        <strain evidence="5 6">BIGb0172</strain>
    </source>
</reference>
<dbReference type="InterPro" id="IPR015424">
    <property type="entry name" value="PyrdxlP-dep_Trfase"/>
</dbReference>
<sequence>MPSLSADDQRLLARRQSALGPSYRLFYEEPLHPVRGEGVWLFDADGRRYLDAYNNVPVVGHANAAVNAALIAQSQLLNTHTRYLHDNVVQLAERLRALFPPELDTSVFTCTGSEANDLALRVAQEYTGRQGLIITRHAYHGVTMALAQCSPSLCAPGPHVELIDPPAFQGMDAQAAAAAFAQRVDDAATALEARGTPVSALLLDTVFASDGVHIDAAPILEAAAQAVRKRGGLFIADEVQGGFARTGRWWAFGREAVVPDMVTMGKPMGNGHPIAALVLKTPLMEVFGKRCRYFNTFGGNTVSAAVAMAVLDELERMDAPAHVRRVGGHLQQALQSLAAQHGSITQIRGEGLYWGVQLQNGSLASAVVNHLRQAGVLISTSGPLGDTLKIRPPLPFETEHADLLASALDEALRARA</sequence>
<gene>
    <name evidence="5" type="ORF">HS961_11845</name>
</gene>
<dbReference type="Proteomes" id="UP000515240">
    <property type="component" value="Chromosome"/>
</dbReference>
<keyword evidence="6" id="KW-1185">Reference proteome</keyword>
<dbReference type="CDD" id="cd00610">
    <property type="entry name" value="OAT_like"/>
    <property type="match status" value="1"/>
</dbReference>
<dbReference type="KEGG" id="cpis:HS961_11845"/>
<name>A0A7G5EHI7_9BURK</name>
<dbReference type="InterPro" id="IPR049704">
    <property type="entry name" value="Aminotrans_3_PPA_site"/>
</dbReference>
<evidence type="ECO:0000256" key="4">
    <source>
        <dbReference type="RuleBase" id="RU003560"/>
    </source>
</evidence>
<accession>A0A7G5EHI7</accession>
<dbReference type="InterPro" id="IPR015422">
    <property type="entry name" value="PyrdxlP-dep_Trfase_small"/>
</dbReference>
<keyword evidence="3 4" id="KW-0663">Pyridoxal phosphate</keyword>
<evidence type="ECO:0000256" key="2">
    <source>
        <dbReference type="ARBA" id="ARBA00008954"/>
    </source>
</evidence>
<protein>
    <submittedName>
        <fullName evidence="5">Aspartate aminotransferase family protein</fullName>
    </submittedName>
</protein>
<comment type="cofactor">
    <cofactor evidence="1">
        <name>pyridoxal 5'-phosphate</name>
        <dbReference type="ChEBI" id="CHEBI:597326"/>
    </cofactor>
</comment>
<keyword evidence="5" id="KW-0032">Aminotransferase</keyword>
<dbReference type="EMBL" id="CP058554">
    <property type="protein sequence ID" value="QMV73462.1"/>
    <property type="molecule type" value="Genomic_DNA"/>
</dbReference>